<dbReference type="Gene3D" id="1.10.10.2840">
    <property type="entry name" value="PucR C-terminal helix-turn-helix domain"/>
    <property type="match status" value="1"/>
</dbReference>
<comment type="caution">
    <text evidence="2">The sequence shown here is derived from an EMBL/GenBank/DDBJ whole genome shotgun (WGS) entry which is preliminary data.</text>
</comment>
<dbReference type="InterPro" id="IPR025736">
    <property type="entry name" value="PucR_C-HTH_dom"/>
</dbReference>
<accession>A0ABW3CKU4</accession>
<evidence type="ECO:0000313" key="2">
    <source>
        <dbReference type="EMBL" id="MFD0855008.1"/>
    </source>
</evidence>
<dbReference type="EMBL" id="JBHTIR010003313">
    <property type="protein sequence ID" value="MFD0855008.1"/>
    <property type="molecule type" value="Genomic_DNA"/>
</dbReference>
<dbReference type="PANTHER" id="PTHR33744">
    <property type="entry name" value="CARBOHYDRATE DIACID REGULATOR"/>
    <property type="match status" value="1"/>
</dbReference>
<evidence type="ECO:0000259" key="1">
    <source>
        <dbReference type="Pfam" id="PF13556"/>
    </source>
</evidence>
<reference evidence="3" key="1">
    <citation type="journal article" date="2019" name="Int. J. Syst. Evol. Microbiol.">
        <title>The Global Catalogue of Microorganisms (GCM) 10K type strain sequencing project: providing services to taxonomists for standard genome sequencing and annotation.</title>
        <authorList>
            <consortium name="The Broad Institute Genomics Platform"/>
            <consortium name="The Broad Institute Genome Sequencing Center for Infectious Disease"/>
            <person name="Wu L."/>
            <person name="Ma J."/>
        </authorList>
    </citation>
    <scope>NUCLEOTIDE SEQUENCE [LARGE SCALE GENOMIC DNA]</scope>
    <source>
        <strain evidence="3">JCM 31696</strain>
    </source>
</reference>
<dbReference type="Proteomes" id="UP001597083">
    <property type="component" value="Unassembled WGS sequence"/>
</dbReference>
<name>A0ABW3CKU4_9ACTN</name>
<protein>
    <submittedName>
        <fullName evidence="2">PucR family transcriptional regulator</fullName>
    </submittedName>
</protein>
<feature type="domain" description="PucR C-terminal helix-turn-helix" evidence="1">
    <location>
        <begin position="221"/>
        <end position="278"/>
    </location>
</feature>
<dbReference type="InterPro" id="IPR042070">
    <property type="entry name" value="PucR_C-HTH_sf"/>
</dbReference>
<keyword evidence="3" id="KW-1185">Reference proteome</keyword>
<proteinExistence type="predicted"/>
<gene>
    <name evidence="2" type="ORF">ACFQ07_22395</name>
</gene>
<organism evidence="2 3">
    <name type="scientific">Actinomadura adrarensis</name>
    <dbReference type="NCBI Taxonomy" id="1819600"/>
    <lineage>
        <taxon>Bacteria</taxon>
        <taxon>Bacillati</taxon>
        <taxon>Actinomycetota</taxon>
        <taxon>Actinomycetes</taxon>
        <taxon>Streptosporangiales</taxon>
        <taxon>Thermomonosporaceae</taxon>
        <taxon>Actinomadura</taxon>
    </lineage>
</organism>
<sequence length="285" mass="31769">DPDAGLLARLCLPVRWNNVTYGYLWLLDGDDHITDAQAAQAMPLTERAALILARQTRDRDDLGFKLADLLSTRPDVQAQATSELAEILKPPFAVAVLRGADRTPLNPWLLPRNVLTTLWEGDHVLVTPPPNASHIVERARQILLERNQPTKAGLYTPCNSLQEIREGWLRARTAARTAPTGQTRTWTSLGALRLLRCADDETLTAAAIPPELEPLLQNPTLTNTARTYLDNAGSIQKTAQSLNIHRQTLYHRLTRVEELTNLTLTNGQDRLTLHLALTLHPHLKN</sequence>
<feature type="non-terminal residue" evidence="2">
    <location>
        <position position="1"/>
    </location>
</feature>
<dbReference type="Pfam" id="PF13556">
    <property type="entry name" value="HTH_30"/>
    <property type="match status" value="1"/>
</dbReference>
<evidence type="ECO:0000313" key="3">
    <source>
        <dbReference type="Proteomes" id="UP001597083"/>
    </source>
</evidence>
<dbReference type="PANTHER" id="PTHR33744:SF17">
    <property type="entry name" value="CONSERVED PROTEIN"/>
    <property type="match status" value="1"/>
</dbReference>
<dbReference type="InterPro" id="IPR051448">
    <property type="entry name" value="CdaR-like_regulators"/>
</dbReference>